<keyword evidence="2" id="KW-0732">Signal</keyword>
<gene>
    <name evidence="4" type="ORF">PHAVU_009G210600g</name>
</gene>
<dbReference type="SUPFAM" id="SSF47699">
    <property type="entry name" value="Bifunctional inhibitor/lipid-transfer protein/seed storage 2S albumin"/>
    <property type="match status" value="1"/>
</dbReference>
<keyword evidence="5" id="KW-1185">Reference proteome</keyword>
<comment type="similarity">
    <text evidence="1">Belongs to the plant LTP family. PEARLI1 subfamily.</text>
</comment>
<dbReference type="Gramene" id="ESW10451">
    <property type="protein sequence ID" value="ESW10451"/>
    <property type="gene ID" value="PHAVU_009G210600g"/>
</dbReference>
<dbReference type="Gene3D" id="1.10.110.10">
    <property type="entry name" value="Plant lipid-transfer and hydrophobic proteins"/>
    <property type="match status" value="1"/>
</dbReference>
<proteinExistence type="inferred from homology"/>
<evidence type="ECO:0000259" key="3">
    <source>
        <dbReference type="Pfam" id="PF14547"/>
    </source>
</evidence>
<feature type="chain" id="PRO_5004754354" description="Hydrophobic seed protein domain-containing protein" evidence="2">
    <location>
        <begin position="26"/>
        <end position="117"/>
    </location>
</feature>
<sequence>MGLKGSVCVALFLSLNLLSLSIVTSQTCPDLSACASLLNWVNVMVGSPPPTSSSPCCTILEGLGAQAGACLCNATPRIFNINLRVPIVAAISTTLNTCGLPNIGLGECSKFDTMLNV</sequence>
<dbReference type="Proteomes" id="UP000000226">
    <property type="component" value="Chromosome 9"/>
</dbReference>
<accession>V7B1W8</accession>
<reference evidence="5" key="1">
    <citation type="journal article" date="2014" name="Nat. Genet.">
        <title>A reference genome for common bean and genome-wide analysis of dual domestications.</title>
        <authorList>
            <person name="Schmutz J."/>
            <person name="McClean P.E."/>
            <person name="Mamidi S."/>
            <person name="Wu G.A."/>
            <person name="Cannon S.B."/>
            <person name="Grimwood J."/>
            <person name="Jenkins J."/>
            <person name="Shu S."/>
            <person name="Song Q."/>
            <person name="Chavarro C."/>
            <person name="Torres-Torres M."/>
            <person name="Geffroy V."/>
            <person name="Moghaddam S.M."/>
            <person name="Gao D."/>
            <person name="Abernathy B."/>
            <person name="Barry K."/>
            <person name="Blair M."/>
            <person name="Brick M.A."/>
            <person name="Chovatia M."/>
            <person name="Gepts P."/>
            <person name="Goodstein D.M."/>
            <person name="Gonzales M."/>
            <person name="Hellsten U."/>
            <person name="Hyten D.L."/>
            <person name="Jia G."/>
            <person name="Kelly J.D."/>
            <person name="Kudrna D."/>
            <person name="Lee R."/>
            <person name="Richard M.M."/>
            <person name="Miklas P.N."/>
            <person name="Osorno J.M."/>
            <person name="Rodrigues J."/>
            <person name="Thareau V."/>
            <person name="Urrea C.A."/>
            <person name="Wang M."/>
            <person name="Yu Y."/>
            <person name="Zhang M."/>
            <person name="Wing R.A."/>
            <person name="Cregan P.B."/>
            <person name="Rokhsar D.S."/>
            <person name="Jackson S.A."/>
        </authorList>
    </citation>
    <scope>NUCLEOTIDE SEQUENCE [LARGE SCALE GENOMIC DNA]</scope>
    <source>
        <strain evidence="5">cv. G19833</strain>
    </source>
</reference>
<dbReference type="InterPro" id="IPR027923">
    <property type="entry name" value="Hydrophob_seed_dom"/>
</dbReference>
<dbReference type="InterPro" id="IPR036312">
    <property type="entry name" value="Bifun_inhib/LTP/seed_sf"/>
</dbReference>
<protein>
    <recommendedName>
        <fullName evidence="3">Hydrophobic seed protein domain-containing protein</fullName>
    </recommendedName>
</protein>
<evidence type="ECO:0000256" key="1">
    <source>
        <dbReference type="ARBA" id="ARBA00008965"/>
    </source>
</evidence>
<organism evidence="4 5">
    <name type="scientific">Phaseolus vulgaris</name>
    <name type="common">Kidney bean</name>
    <name type="synonym">French bean</name>
    <dbReference type="NCBI Taxonomy" id="3885"/>
    <lineage>
        <taxon>Eukaryota</taxon>
        <taxon>Viridiplantae</taxon>
        <taxon>Streptophyta</taxon>
        <taxon>Embryophyta</taxon>
        <taxon>Tracheophyta</taxon>
        <taxon>Spermatophyta</taxon>
        <taxon>Magnoliopsida</taxon>
        <taxon>eudicotyledons</taxon>
        <taxon>Gunneridae</taxon>
        <taxon>Pentapetalae</taxon>
        <taxon>rosids</taxon>
        <taxon>fabids</taxon>
        <taxon>Fabales</taxon>
        <taxon>Fabaceae</taxon>
        <taxon>Papilionoideae</taxon>
        <taxon>50 kb inversion clade</taxon>
        <taxon>NPAAA clade</taxon>
        <taxon>indigoferoid/millettioid clade</taxon>
        <taxon>Phaseoleae</taxon>
        <taxon>Phaseolus</taxon>
    </lineage>
</organism>
<dbReference type="EMBL" id="CM002296">
    <property type="protein sequence ID" value="ESW10451.1"/>
    <property type="molecule type" value="Genomic_DNA"/>
</dbReference>
<evidence type="ECO:0000313" key="5">
    <source>
        <dbReference type="Proteomes" id="UP000000226"/>
    </source>
</evidence>
<feature type="domain" description="Hydrophobic seed protein" evidence="3">
    <location>
        <begin position="29"/>
        <end position="99"/>
    </location>
</feature>
<evidence type="ECO:0000313" key="4">
    <source>
        <dbReference type="EMBL" id="ESW10451.1"/>
    </source>
</evidence>
<evidence type="ECO:0000256" key="2">
    <source>
        <dbReference type="SAM" id="SignalP"/>
    </source>
</evidence>
<feature type="signal peptide" evidence="2">
    <location>
        <begin position="1"/>
        <end position="25"/>
    </location>
</feature>
<dbReference type="AlphaFoldDB" id="V7B1W8"/>
<name>V7B1W8_PHAVU</name>
<dbReference type="Pfam" id="PF14547">
    <property type="entry name" value="Hydrophob_seed"/>
    <property type="match status" value="1"/>
</dbReference>